<feature type="domain" description="ABM" evidence="1">
    <location>
        <begin position="8"/>
        <end position="96"/>
    </location>
</feature>
<evidence type="ECO:0000313" key="2">
    <source>
        <dbReference type="EMBL" id="GAT70146.1"/>
    </source>
</evidence>
<keyword evidence="3" id="KW-1185">Reference proteome</keyword>
<organism evidence="2 3">
    <name type="scientific">Planomonospora sphaerica</name>
    <dbReference type="NCBI Taxonomy" id="161355"/>
    <lineage>
        <taxon>Bacteria</taxon>
        <taxon>Bacillati</taxon>
        <taxon>Actinomycetota</taxon>
        <taxon>Actinomycetes</taxon>
        <taxon>Streptosporangiales</taxon>
        <taxon>Streptosporangiaceae</taxon>
        <taxon>Planomonospora</taxon>
    </lineage>
</organism>
<keyword evidence="2" id="KW-0503">Monooxygenase</keyword>
<reference evidence="2 3" key="1">
    <citation type="journal article" date="2016" name="Genome Announc.">
        <title>Draft Genome Sequence of Planomonospora sphaerica JCM9374, a Rare Actinomycete.</title>
        <authorList>
            <person name="Dohra H."/>
            <person name="Suzuki T."/>
            <person name="Inoue Y."/>
            <person name="Kodani S."/>
        </authorList>
    </citation>
    <scope>NUCLEOTIDE SEQUENCE [LARGE SCALE GENOMIC DNA]</scope>
    <source>
        <strain evidence="2 3">JCM 9374</strain>
    </source>
</reference>
<dbReference type="GO" id="GO:0004497">
    <property type="term" value="F:monooxygenase activity"/>
    <property type="evidence" value="ECO:0007669"/>
    <property type="project" value="UniProtKB-KW"/>
</dbReference>
<evidence type="ECO:0000313" key="3">
    <source>
        <dbReference type="Proteomes" id="UP000077701"/>
    </source>
</evidence>
<dbReference type="SUPFAM" id="SSF54909">
    <property type="entry name" value="Dimeric alpha+beta barrel"/>
    <property type="match status" value="1"/>
</dbReference>
<dbReference type="InterPro" id="IPR050744">
    <property type="entry name" value="AI-2_Isomerase_LsrG"/>
</dbReference>
<gene>
    <name evidence="2" type="ORF">PS9374_05826</name>
</gene>
<accession>A0A161LRB3</accession>
<dbReference type="EMBL" id="BDCX01000016">
    <property type="protein sequence ID" value="GAT70146.1"/>
    <property type="molecule type" value="Genomic_DNA"/>
</dbReference>
<sequence>MTSTNTPLTVIARMRAKDGREAALHDALTALVAPTRQAPGCLAYDLHTEVGEPARFWFYEVWRRREDHAANLEAPHITGFLGQAANLLDGDLEVHFLE</sequence>
<protein>
    <submittedName>
        <fullName evidence="2">Antibiotic biosynthesis monooxygenase</fullName>
    </submittedName>
</protein>
<name>A0A161LRB3_9ACTN</name>
<dbReference type="InterPro" id="IPR007138">
    <property type="entry name" value="ABM_dom"/>
</dbReference>
<dbReference type="PANTHER" id="PTHR33336">
    <property type="entry name" value="QUINOL MONOOXYGENASE YGIN-RELATED"/>
    <property type="match status" value="1"/>
</dbReference>
<dbReference type="AlphaFoldDB" id="A0A161LRB3"/>
<dbReference type="PROSITE" id="PS51725">
    <property type="entry name" value="ABM"/>
    <property type="match status" value="1"/>
</dbReference>
<dbReference type="InterPro" id="IPR011008">
    <property type="entry name" value="Dimeric_a/b-barrel"/>
</dbReference>
<dbReference type="Gene3D" id="3.30.70.100">
    <property type="match status" value="1"/>
</dbReference>
<reference evidence="3" key="2">
    <citation type="submission" date="2016-04" db="EMBL/GenBank/DDBJ databases">
        <title>Planomonospora sphaerica JCM9374 whole genome shotgun sequence.</title>
        <authorList>
            <person name="Suzuki T."/>
            <person name="Dohra H."/>
            <person name="Kodani S."/>
        </authorList>
    </citation>
    <scope>NUCLEOTIDE SEQUENCE [LARGE SCALE GENOMIC DNA]</scope>
    <source>
        <strain evidence="3">JCM 9374</strain>
    </source>
</reference>
<evidence type="ECO:0000259" key="1">
    <source>
        <dbReference type="PROSITE" id="PS51725"/>
    </source>
</evidence>
<dbReference type="PANTHER" id="PTHR33336:SF3">
    <property type="entry name" value="ABM DOMAIN-CONTAINING PROTEIN"/>
    <property type="match status" value="1"/>
</dbReference>
<dbReference type="Proteomes" id="UP000077701">
    <property type="component" value="Unassembled WGS sequence"/>
</dbReference>
<dbReference type="STRING" id="161355.PS9374_05826"/>
<keyword evidence="2" id="KW-0560">Oxidoreductase</keyword>
<proteinExistence type="predicted"/>
<comment type="caution">
    <text evidence="2">The sequence shown here is derived from an EMBL/GenBank/DDBJ whole genome shotgun (WGS) entry which is preliminary data.</text>
</comment>
<dbReference type="RefSeq" id="WP_196465925.1">
    <property type="nucleotide sequence ID" value="NZ_BDCX01000016.1"/>
</dbReference>
<dbReference type="Pfam" id="PF03992">
    <property type="entry name" value="ABM"/>
    <property type="match status" value="1"/>
</dbReference>